<evidence type="ECO:0000313" key="1">
    <source>
        <dbReference type="EMBL" id="KAA0051069.1"/>
    </source>
</evidence>
<evidence type="ECO:0000313" key="3">
    <source>
        <dbReference type="Proteomes" id="UP000321393"/>
    </source>
</evidence>
<evidence type="ECO:0000313" key="4">
    <source>
        <dbReference type="Proteomes" id="UP000321947"/>
    </source>
</evidence>
<sequence>MDDSLESMRLLDILNNDGNWNRDLVNSIFLPIDATLILNIPRRGSGRRDEISWKPRPKSSSFGVKVVGEYGVVGVDVSPGSGSSIGMHPE</sequence>
<dbReference type="Proteomes" id="UP000321393">
    <property type="component" value="Unassembled WGS sequence"/>
</dbReference>
<dbReference type="Proteomes" id="UP000321947">
    <property type="component" value="Unassembled WGS sequence"/>
</dbReference>
<dbReference type="OrthoDB" id="1938822at2759"/>
<dbReference type="AlphaFoldDB" id="A0A5A7UBZ8"/>
<comment type="caution">
    <text evidence="1">The sequence shown here is derived from an EMBL/GenBank/DDBJ whole genome shotgun (WGS) entry which is preliminary data.</text>
</comment>
<dbReference type="EMBL" id="SSTE01011342">
    <property type="protein sequence ID" value="KAA0051069.1"/>
    <property type="molecule type" value="Genomic_DNA"/>
</dbReference>
<proteinExistence type="predicted"/>
<organism evidence="1 3">
    <name type="scientific">Cucumis melo var. makuwa</name>
    <name type="common">Oriental melon</name>
    <dbReference type="NCBI Taxonomy" id="1194695"/>
    <lineage>
        <taxon>Eukaryota</taxon>
        <taxon>Viridiplantae</taxon>
        <taxon>Streptophyta</taxon>
        <taxon>Embryophyta</taxon>
        <taxon>Tracheophyta</taxon>
        <taxon>Spermatophyta</taxon>
        <taxon>Magnoliopsida</taxon>
        <taxon>eudicotyledons</taxon>
        <taxon>Gunneridae</taxon>
        <taxon>Pentapetalae</taxon>
        <taxon>rosids</taxon>
        <taxon>fabids</taxon>
        <taxon>Cucurbitales</taxon>
        <taxon>Cucurbitaceae</taxon>
        <taxon>Benincaseae</taxon>
        <taxon>Cucumis</taxon>
    </lineage>
</organism>
<dbReference type="EMBL" id="SSTD01015385">
    <property type="protein sequence ID" value="TYK02743.1"/>
    <property type="molecule type" value="Genomic_DNA"/>
</dbReference>
<protein>
    <submittedName>
        <fullName evidence="1">Uncharacterized protein</fullName>
    </submittedName>
</protein>
<gene>
    <name evidence="2" type="ORF">E5676_scaffold1154G00460</name>
    <name evidence="1" type="ORF">E6C27_scaffold511G00020</name>
</gene>
<reference evidence="3 4" key="1">
    <citation type="submission" date="2019-08" db="EMBL/GenBank/DDBJ databases">
        <title>Draft genome sequences of two oriental melons (Cucumis melo L. var makuwa).</title>
        <authorList>
            <person name="Kwon S.-Y."/>
        </authorList>
    </citation>
    <scope>NUCLEOTIDE SEQUENCE [LARGE SCALE GENOMIC DNA]</scope>
    <source>
        <strain evidence="4">cv. Chang Bougi</strain>
        <strain evidence="3">cv. SW 3</strain>
        <tissue evidence="1">Leaf</tissue>
    </source>
</reference>
<accession>A0A5A7UBZ8</accession>
<evidence type="ECO:0000313" key="2">
    <source>
        <dbReference type="EMBL" id="TYK02743.1"/>
    </source>
</evidence>
<name>A0A5A7UBZ8_CUCMM</name>